<dbReference type="GO" id="GO:0003676">
    <property type="term" value="F:nucleic acid binding"/>
    <property type="evidence" value="ECO:0007669"/>
    <property type="project" value="InterPro"/>
</dbReference>
<dbReference type="Pfam" id="PF00098">
    <property type="entry name" value="zf-CCHC"/>
    <property type="match status" value="1"/>
</dbReference>
<organism evidence="4 5">
    <name type="scientific">Macrosiphum euphorbiae</name>
    <name type="common">potato aphid</name>
    <dbReference type="NCBI Taxonomy" id="13131"/>
    <lineage>
        <taxon>Eukaryota</taxon>
        <taxon>Metazoa</taxon>
        <taxon>Ecdysozoa</taxon>
        <taxon>Arthropoda</taxon>
        <taxon>Hexapoda</taxon>
        <taxon>Insecta</taxon>
        <taxon>Pterygota</taxon>
        <taxon>Neoptera</taxon>
        <taxon>Paraneoptera</taxon>
        <taxon>Hemiptera</taxon>
        <taxon>Sternorrhyncha</taxon>
        <taxon>Aphidomorpha</taxon>
        <taxon>Aphidoidea</taxon>
        <taxon>Aphididae</taxon>
        <taxon>Macrosiphini</taxon>
        <taxon>Macrosiphum</taxon>
    </lineage>
</organism>
<dbReference type="Gene3D" id="4.10.60.10">
    <property type="entry name" value="Zinc finger, CCHC-type"/>
    <property type="match status" value="1"/>
</dbReference>
<feature type="domain" description="CCHC-type" evidence="3">
    <location>
        <begin position="406"/>
        <end position="420"/>
    </location>
</feature>
<dbReference type="SMART" id="SM00343">
    <property type="entry name" value="ZnF_C2HC"/>
    <property type="match status" value="2"/>
</dbReference>
<dbReference type="InterPro" id="IPR001878">
    <property type="entry name" value="Znf_CCHC"/>
</dbReference>
<sequence>MDPMADGTIGEAPTRWEPAYPLVRELGKSITTQNGELKLLFAKAHALAEVADKIRSEANKIAIDDILSVISALKGSRDNVSRAYYDAASAFKNAETIAEHRMKALQKPHEATTSDGDSAPSLANNLAKEFSSLRMEVGELRKAVRKLADKKPEEHAGITNLQTMLVEQDVKMSKMAEMGQEASWTDVVRRKNKKNAVDAIPTPGTATSPPLAARQQRIRTRPPTIMIDVASCNDFPALAKCIKDGMDGKTICNGITSMKKAKNGGILMEVRGDEAAVEAIRSEVVKSAGQHVSVRLLGQKTMLEIRDIDAWTDKEDIAVCIARETPIAKENINIVNLRASYGGTQTALVLLPTRQARDVVEKGRLKISVVSCRVRQAERRIARCFKCLAHGHDTKTCQGTDRGKNCRRCGTIGHLAKDCKAEAAEAAAFKSILEKESMEARTGTGESEASSSGSDLQ</sequence>
<keyword evidence="1" id="KW-0479">Metal-binding</keyword>
<dbReference type="Proteomes" id="UP001160148">
    <property type="component" value="Unassembled WGS sequence"/>
</dbReference>
<protein>
    <recommendedName>
        <fullName evidence="3">CCHC-type domain-containing protein</fullName>
    </recommendedName>
</protein>
<feature type="region of interest" description="Disordered" evidence="2">
    <location>
        <begin position="437"/>
        <end position="457"/>
    </location>
</feature>
<keyword evidence="5" id="KW-1185">Reference proteome</keyword>
<dbReference type="SUPFAM" id="SSF57756">
    <property type="entry name" value="Retrovirus zinc finger-like domains"/>
    <property type="match status" value="1"/>
</dbReference>
<proteinExistence type="predicted"/>
<dbReference type="AlphaFoldDB" id="A0AAV0WYE5"/>
<accession>A0AAV0WYE5</accession>
<dbReference type="PROSITE" id="PS50158">
    <property type="entry name" value="ZF_CCHC"/>
    <property type="match status" value="1"/>
</dbReference>
<dbReference type="EMBL" id="CARXXK010000003">
    <property type="protein sequence ID" value="CAI6361114.1"/>
    <property type="molecule type" value="Genomic_DNA"/>
</dbReference>
<evidence type="ECO:0000256" key="1">
    <source>
        <dbReference type="PROSITE-ProRule" id="PRU00047"/>
    </source>
</evidence>
<evidence type="ECO:0000256" key="2">
    <source>
        <dbReference type="SAM" id="MobiDB-lite"/>
    </source>
</evidence>
<comment type="caution">
    <text evidence="4">The sequence shown here is derived from an EMBL/GenBank/DDBJ whole genome shotgun (WGS) entry which is preliminary data.</text>
</comment>
<feature type="compositionally biased region" description="Low complexity" evidence="2">
    <location>
        <begin position="442"/>
        <end position="457"/>
    </location>
</feature>
<keyword evidence="1" id="KW-0863">Zinc-finger</keyword>
<gene>
    <name evidence="4" type="ORF">MEUPH1_LOCUS16329</name>
</gene>
<evidence type="ECO:0000259" key="3">
    <source>
        <dbReference type="PROSITE" id="PS50158"/>
    </source>
</evidence>
<dbReference type="GO" id="GO:0008270">
    <property type="term" value="F:zinc ion binding"/>
    <property type="evidence" value="ECO:0007669"/>
    <property type="project" value="UniProtKB-KW"/>
</dbReference>
<keyword evidence="1" id="KW-0862">Zinc</keyword>
<reference evidence="4 5" key="1">
    <citation type="submission" date="2023-01" db="EMBL/GenBank/DDBJ databases">
        <authorList>
            <person name="Whitehead M."/>
        </authorList>
    </citation>
    <scope>NUCLEOTIDE SEQUENCE [LARGE SCALE GENOMIC DNA]</scope>
</reference>
<evidence type="ECO:0000313" key="4">
    <source>
        <dbReference type="EMBL" id="CAI6361114.1"/>
    </source>
</evidence>
<dbReference type="InterPro" id="IPR036875">
    <property type="entry name" value="Znf_CCHC_sf"/>
</dbReference>
<evidence type="ECO:0000313" key="5">
    <source>
        <dbReference type="Proteomes" id="UP001160148"/>
    </source>
</evidence>
<name>A0AAV0WYE5_9HEMI</name>